<accession>A6GZV1</accession>
<name>A6GZV1_FLAPJ</name>
<protein>
    <recommendedName>
        <fullName evidence="3">HNH endonuclease</fullName>
    </recommendedName>
</protein>
<dbReference type="STRING" id="402612.FP1556"/>
<organism evidence="1 2">
    <name type="scientific">Flavobacterium psychrophilum (strain ATCC 49511 / DSM 21280 / CIP 103535 / JIP02/86)</name>
    <dbReference type="NCBI Taxonomy" id="402612"/>
    <lineage>
        <taxon>Bacteria</taxon>
        <taxon>Pseudomonadati</taxon>
        <taxon>Bacteroidota</taxon>
        <taxon>Flavobacteriia</taxon>
        <taxon>Flavobacteriales</taxon>
        <taxon>Flavobacteriaceae</taxon>
        <taxon>Flavobacterium</taxon>
    </lineage>
</organism>
<reference evidence="1 2" key="1">
    <citation type="journal article" date="2007" name="Nat. Biotechnol.">
        <title>Complete genome sequence of the fish pathogen Flavobacterium psychrophilum.</title>
        <authorList>
            <person name="Duchaud E."/>
            <person name="Boussaha M."/>
            <person name="Loux V."/>
            <person name="Bernardet J.F."/>
            <person name="Michel C."/>
            <person name="Kerouault B."/>
            <person name="Mondot S."/>
            <person name="Nicolas P."/>
            <person name="Bossy R."/>
            <person name="Caron C."/>
            <person name="Bessieres P."/>
            <person name="Gibrat J.F."/>
            <person name="Claverol S."/>
            <person name="Dumetz F."/>
            <person name="Le Henaff M."/>
            <person name="Benmansour A."/>
        </authorList>
    </citation>
    <scope>NUCLEOTIDE SEQUENCE [LARGE SCALE GENOMIC DNA]</scope>
    <source>
        <strain evidence="2">ATCC 49511 / DSM 21280 / CIP 103535 / JIP02/86</strain>
    </source>
</reference>
<gene>
    <name evidence="1" type="ordered locus">FP1556</name>
</gene>
<dbReference type="Proteomes" id="UP000006394">
    <property type="component" value="Chromosome"/>
</dbReference>
<evidence type="ECO:0000313" key="1">
    <source>
        <dbReference type="EMBL" id="CAL43624.1"/>
    </source>
</evidence>
<dbReference type="AlphaFoldDB" id="A6GZV1"/>
<proteinExistence type="predicted"/>
<dbReference type="GeneID" id="66552257"/>
<dbReference type="EnsemblBacteria" id="CAL43624">
    <property type="protein sequence ID" value="CAL43624"/>
    <property type="gene ID" value="FP1556"/>
</dbReference>
<sequence>MIYFDINSRQDIINEHYDSLKTYLNSKIASSSINKVLKDYIEINIEKIIKGSPTEINKLNLKFQSLHSHISTKIINKKVSKIFNYKYFEAKKDNHYDGYDLAKKLNIRTCLYCNRNYTLTVEKGKNKIDKITRPEFDHFFDKSENPLLALSIQNLIPSCKTCNSSLKGTKKFNLISNLHPFKDEVINFYNYAFIPHDVKSIIGGNSNLSVKLNIGSGNIKIDKKINKSNEIFKLEDIMSAHSEELKDLFNIRYKFSERYFEELFNKYKALGLNYNDVYKVVFGVEYNELDFANRPFSKLKKDILKELNIIK</sequence>
<dbReference type="Gene3D" id="1.10.30.50">
    <property type="match status" value="1"/>
</dbReference>
<evidence type="ECO:0000313" key="2">
    <source>
        <dbReference type="Proteomes" id="UP000006394"/>
    </source>
</evidence>
<dbReference type="KEGG" id="fps:FP1556"/>
<dbReference type="RefSeq" id="WP_011963669.1">
    <property type="nucleotide sequence ID" value="NC_009613.3"/>
</dbReference>
<evidence type="ECO:0008006" key="3">
    <source>
        <dbReference type="Google" id="ProtNLM"/>
    </source>
</evidence>
<dbReference type="HOGENOM" id="CLU_051468_1_1_10"/>
<dbReference type="OrthoDB" id="9816185at2"/>
<keyword evidence="2" id="KW-1185">Reference proteome</keyword>
<dbReference type="eggNOG" id="COG1403">
    <property type="taxonomic scope" value="Bacteria"/>
</dbReference>
<dbReference type="PATRIC" id="fig|402612.5.peg.1572"/>
<dbReference type="EMBL" id="AM398681">
    <property type="protein sequence ID" value="CAL43624.1"/>
    <property type="molecule type" value="Genomic_DNA"/>
</dbReference>